<dbReference type="GO" id="GO:0005524">
    <property type="term" value="F:ATP binding"/>
    <property type="evidence" value="ECO:0007669"/>
    <property type="project" value="InterPro"/>
</dbReference>
<evidence type="ECO:0000256" key="1">
    <source>
        <dbReference type="ARBA" id="ARBA00007448"/>
    </source>
</evidence>
<accession>A0A3R7RD67</accession>
<keyword evidence="2" id="KW-0472">Membrane</keyword>
<keyword evidence="5" id="KW-1185">Reference proteome</keyword>
<dbReference type="Pfam" id="PF00004">
    <property type="entry name" value="AAA"/>
    <property type="match status" value="1"/>
</dbReference>
<evidence type="ECO:0000259" key="3">
    <source>
        <dbReference type="SMART" id="SM00382"/>
    </source>
</evidence>
<organism evidence="4 5">
    <name type="scientific">Trypanosoma conorhini</name>
    <dbReference type="NCBI Taxonomy" id="83891"/>
    <lineage>
        <taxon>Eukaryota</taxon>
        <taxon>Discoba</taxon>
        <taxon>Euglenozoa</taxon>
        <taxon>Kinetoplastea</taxon>
        <taxon>Metakinetoplastina</taxon>
        <taxon>Trypanosomatida</taxon>
        <taxon>Trypanosomatidae</taxon>
        <taxon>Trypanosoma</taxon>
    </lineage>
</organism>
<evidence type="ECO:0000313" key="4">
    <source>
        <dbReference type="EMBL" id="RNF00170.1"/>
    </source>
</evidence>
<dbReference type="EMBL" id="MKKU01000903">
    <property type="protein sequence ID" value="RNF00170.1"/>
    <property type="molecule type" value="Genomic_DNA"/>
</dbReference>
<dbReference type="Gene3D" id="3.40.50.300">
    <property type="entry name" value="P-loop containing nucleotide triphosphate hydrolases"/>
    <property type="match status" value="1"/>
</dbReference>
<evidence type="ECO:0000256" key="2">
    <source>
        <dbReference type="SAM" id="Phobius"/>
    </source>
</evidence>
<dbReference type="Proteomes" id="UP000284403">
    <property type="component" value="Unassembled WGS sequence"/>
</dbReference>
<dbReference type="InterPro" id="IPR003593">
    <property type="entry name" value="AAA+_ATPase"/>
</dbReference>
<comment type="similarity">
    <text evidence="1">Belongs to the AAA ATPase family. BCS1 subfamily.</text>
</comment>
<dbReference type="SMART" id="SM00382">
    <property type="entry name" value="AAA"/>
    <property type="match status" value="1"/>
</dbReference>
<evidence type="ECO:0000313" key="5">
    <source>
        <dbReference type="Proteomes" id="UP000284403"/>
    </source>
</evidence>
<keyword evidence="2" id="KW-1133">Transmembrane helix</keyword>
<feature type="transmembrane region" description="Helical" evidence="2">
    <location>
        <begin position="56"/>
        <end position="79"/>
    </location>
</feature>
<dbReference type="InterPro" id="IPR003959">
    <property type="entry name" value="ATPase_AAA_core"/>
</dbReference>
<gene>
    <name evidence="4" type="ORF">Tco025E_08860</name>
</gene>
<dbReference type="SUPFAM" id="SSF52540">
    <property type="entry name" value="P-loop containing nucleoside triphosphate hydrolases"/>
    <property type="match status" value="1"/>
</dbReference>
<dbReference type="InterPro" id="IPR050747">
    <property type="entry name" value="Mitochondrial_chaperone_BCS1"/>
</dbReference>
<dbReference type="PANTHER" id="PTHR23070">
    <property type="entry name" value="BCS1 AAA-TYPE ATPASE"/>
    <property type="match status" value="1"/>
</dbReference>
<protein>
    <submittedName>
        <fullName evidence="4">A44l protein-like protein</fullName>
    </submittedName>
</protein>
<keyword evidence="2" id="KW-0812">Transmembrane</keyword>
<dbReference type="GeneID" id="40322471"/>
<proteinExistence type="inferred from homology"/>
<reference evidence="4 5" key="1">
    <citation type="journal article" date="2018" name="BMC Genomics">
        <title>Genomic comparison of Trypanosoma conorhini and Trypanosoma rangeli to Trypanosoma cruzi strains of high and low virulence.</title>
        <authorList>
            <person name="Bradwell K.R."/>
            <person name="Koparde V.N."/>
            <person name="Matveyev A.V."/>
            <person name="Serrano M.G."/>
            <person name="Alves J.M."/>
            <person name="Parikh H."/>
            <person name="Huang B."/>
            <person name="Lee V."/>
            <person name="Espinosa-Alvarez O."/>
            <person name="Ortiz P.A."/>
            <person name="Costa-Martins A.G."/>
            <person name="Teixeira M.M."/>
            <person name="Buck G.A."/>
        </authorList>
    </citation>
    <scope>NUCLEOTIDE SEQUENCE [LARGE SCALE GENOMIC DNA]</scope>
    <source>
        <strain evidence="4 5">025E</strain>
    </source>
</reference>
<dbReference type="AlphaFoldDB" id="A0A3R7RD67"/>
<dbReference type="OrthoDB" id="10251412at2759"/>
<comment type="caution">
    <text evidence="4">The sequence shown here is derived from an EMBL/GenBank/DDBJ whole genome shotgun (WGS) entry which is preliminary data.</text>
</comment>
<dbReference type="RefSeq" id="XP_029224190.1">
    <property type="nucleotide sequence ID" value="XM_029375695.1"/>
</dbReference>
<feature type="domain" description="AAA+ ATPase" evidence="3">
    <location>
        <begin position="333"/>
        <end position="490"/>
    </location>
</feature>
<name>A0A3R7RD67_9TRYP</name>
<dbReference type="InterPro" id="IPR027417">
    <property type="entry name" value="P-loop_NTPase"/>
</dbReference>
<sequence length="571" mass="62685">MYADVALRGADAGGGGGGGGSGEGIMRERGGVRPLLPPVHFNAELPPGASVGCAPFLMVVVVAMLPFLFGVGNVLWPAVKRWWRRRWGKPSAGETVRTITGRFHRGDARNRWSEDGGSAHSGILLHAVLLYIARGAGAAHDGESLWREADWRNKPSVLFLFDPLKSDSHLVLAPSSFEPVGVYQTGAEQRALCEREQLQRYTVLRLPTAGAWVAVGDGVYVTYQRRRADAAGVDKVEHTVHLKAVGPNGPRCLESFVSRSLRHYVKELPAATAACRYCLHMQVGKDGLCFRKTPLCSTKSFDTLFFPQKRGILALLDRFLRKEGRFAVEGIPDKLGFLLHGPEGTGKTAFAAALAAYTSRHVILLRLPLFSTNQQLLDVFLARELACVGESQPFRFSYADVVFLLDGVDHRDALLRRRRSAADGDAPALGPRRPRVNDAPSLSSLLNALDGVVETPSRIVVMTTRDPSGIDPALLRPRRFDYTVRMGHLRLPELLELLGLHYGTVEAHGTGPSTKDRRLRQEEIAEVRRSVDLLAQDEFSISGAVAESMCFAAPSLKAFLDALRRRYLSDR</sequence>
<dbReference type="GO" id="GO:0016887">
    <property type="term" value="F:ATP hydrolysis activity"/>
    <property type="evidence" value="ECO:0007669"/>
    <property type="project" value="InterPro"/>
</dbReference>